<dbReference type="Gene3D" id="2.130.10.10">
    <property type="entry name" value="YVTN repeat-like/Quinoprotein amine dehydrogenase"/>
    <property type="match status" value="2"/>
</dbReference>
<dbReference type="STRING" id="1035309.A0A2C5X4J5"/>
<dbReference type="Pfam" id="PF00400">
    <property type="entry name" value="WD40"/>
    <property type="match status" value="1"/>
</dbReference>
<evidence type="ECO:0000256" key="5">
    <source>
        <dbReference type="ARBA" id="ARBA00039514"/>
    </source>
</evidence>
<dbReference type="SMART" id="SM00320">
    <property type="entry name" value="WD40"/>
    <property type="match status" value="5"/>
</dbReference>
<organism evidence="7 8">
    <name type="scientific">Ceratocystis fimbriata CBS 114723</name>
    <dbReference type="NCBI Taxonomy" id="1035309"/>
    <lineage>
        <taxon>Eukaryota</taxon>
        <taxon>Fungi</taxon>
        <taxon>Dikarya</taxon>
        <taxon>Ascomycota</taxon>
        <taxon>Pezizomycotina</taxon>
        <taxon>Sordariomycetes</taxon>
        <taxon>Hypocreomycetidae</taxon>
        <taxon>Microascales</taxon>
        <taxon>Ceratocystidaceae</taxon>
        <taxon>Ceratocystis</taxon>
    </lineage>
</organism>
<sequence length="458" mass="49775">MFESTCSLPTSSDLFCLVLHPEKPLLTVGLASGHVETFELPAPASETSTSSESTSQKPKKIALIRSVWRTKRHQGSCRALAYQKDGSRLFSAGTDGLIKGFAPETGRVSVKLALGPSDTGIKDDPSMLLVLNPSTLIASLDSAWVRQFDLENPEKSLGSLQPHEDFVTGMISLPPSKTSTSGVSKQWASTGQMTVSISDMHKGVVDESGEQDEMLICISYIPNMRARKASKTTGILVTGSDNGILKTWDPSDLEKPVHKIKVKEGESLECMVPLPESLGMGDKVACGFGDGIIRVVDLRTRKVVEDMTMSHDALSGEPVIALAVDCYGRLISGGGQIVKVWEDLADLQGNSDDEEDEEEEEEEEDNSDDDNDGEEEEDVEDEVKTTLNHKAKGKRSREESSDSDADGDEDEDEDDESEDDSDDDDGEHARRLEQKEAAKKRKLGPMGAHGILKFDGLD</sequence>
<dbReference type="OrthoDB" id="2288928at2759"/>
<dbReference type="InterPro" id="IPR001680">
    <property type="entry name" value="WD40_rpt"/>
</dbReference>
<keyword evidence="3" id="KW-0677">Repeat</keyword>
<comment type="similarity">
    <text evidence="1">Belongs to the WD repeat WDR55 family.</text>
</comment>
<reference evidence="7 8" key="1">
    <citation type="journal article" date="2013" name="Fungal Biol.">
        <title>Analysis of microsatellite markers in the genome of the plant pathogen Ceratocystis fimbriata.</title>
        <authorList>
            <person name="Simpson M.C."/>
            <person name="Wilken P.M."/>
            <person name="Coetzee M.P."/>
            <person name="Wingfield M.J."/>
            <person name="Wingfield B.D."/>
        </authorList>
    </citation>
    <scope>NUCLEOTIDE SEQUENCE [LARGE SCALE GENOMIC DNA]</scope>
    <source>
        <strain evidence="7 8">CBS 114723</strain>
    </source>
</reference>
<evidence type="ECO:0000256" key="4">
    <source>
        <dbReference type="ARBA" id="ARBA00039238"/>
    </source>
</evidence>
<evidence type="ECO:0000256" key="3">
    <source>
        <dbReference type="ARBA" id="ARBA00022737"/>
    </source>
</evidence>
<dbReference type="InterPro" id="IPR015943">
    <property type="entry name" value="WD40/YVTN_repeat-like_dom_sf"/>
</dbReference>
<gene>
    <name evidence="7" type="primary">JIP5</name>
    <name evidence="7" type="ORF">CFIMG_003436RAa</name>
</gene>
<dbReference type="Proteomes" id="UP000222788">
    <property type="component" value="Unassembled WGS sequence"/>
</dbReference>
<keyword evidence="8" id="KW-1185">Reference proteome</keyword>
<evidence type="ECO:0000256" key="6">
    <source>
        <dbReference type="SAM" id="MobiDB-lite"/>
    </source>
</evidence>
<accession>A0A2C5X4J5</accession>
<evidence type="ECO:0000313" key="8">
    <source>
        <dbReference type="Proteomes" id="UP000222788"/>
    </source>
</evidence>
<evidence type="ECO:0000256" key="2">
    <source>
        <dbReference type="ARBA" id="ARBA00022574"/>
    </source>
</evidence>
<dbReference type="SUPFAM" id="SSF50978">
    <property type="entry name" value="WD40 repeat-like"/>
    <property type="match status" value="1"/>
</dbReference>
<proteinExistence type="inferred from homology"/>
<dbReference type="PANTHER" id="PTHR44019">
    <property type="entry name" value="WD REPEAT-CONTAINING PROTEIN 55"/>
    <property type="match status" value="1"/>
</dbReference>
<comment type="caution">
    <text evidence="7">The sequence shown here is derived from an EMBL/GenBank/DDBJ whole genome shotgun (WGS) entry which is preliminary data.</text>
</comment>
<evidence type="ECO:0000256" key="1">
    <source>
        <dbReference type="ARBA" id="ARBA00007625"/>
    </source>
</evidence>
<name>A0A2C5X4J5_9PEZI</name>
<keyword evidence="2" id="KW-0853">WD repeat</keyword>
<feature type="region of interest" description="Disordered" evidence="6">
    <location>
        <begin position="349"/>
        <end position="458"/>
    </location>
</feature>
<feature type="compositionally biased region" description="Acidic residues" evidence="6">
    <location>
        <begin position="351"/>
        <end position="381"/>
    </location>
</feature>
<dbReference type="PANTHER" id="PTHR44019:SF20">
    <property type="entry name" value="WD REPEAT-CONTAINING PROTEIN 55"/>
    <property type="match status" value="1"/>
</dbReference>
<dbReference type="InterPro" id="IPR050505">
    <property type="entry name" value="WDR55/POC1"/>
</dbReference>
<feature type="compositionally biased region" description="Acidic residues" evidence="6">
    <location>
        <begin position="401"/>
        <end position="426"/>
    </location>
</feature>
<evidence type="ECO:0000313" key="7">
    <source>
        <dbReference type="EMBL" id="PHH54728.1"/>
    </source>
</evidence>
<dbReference type="AlphaFoldDB" id="A0A2C5X4J5"/>
<protein>
    <recommendedName>
        <fullName evidence="4">WD repeat-containing protein JIP5</fullName>
    </recommendedName>
    <alternativeName>
        <fullName evidence="5">WD repeat-containing protein jip5</fullName>
    </alternativeName>
</protein>
<reference evidence="7 8" key="2">
    <citation type="journal article" date="2013" name="IMA Fungus">
        <title>IMA Genome-F 1: Ceratocystis fimbriata: Draft nuclear genome sequence for the plant pathogen, Ceratocystis fimbriata.</title>
        <authorList>
            <person name="Wilken P.M."/>
            <person name="Steenkamp E.T."/>
            <person name="Wingfield M.J."/>
            <person name="de Beer Z.W."/>
            <person name="Wingfield B.D."/>
        </authorList>
    </citation>
    <scope>NUCLEOTIDE SEQUENCE [LARGE SCALE GENOMIC DNA]</scope>
    <source>
        <strain evidence="7 8">CBS 114723</strain>
    </source>
</reference>
<dbReference type="InterPro" id="IPR036322">
    <property type="entry name" value="WD40_repeat_dom_sf"/>
</dbReference>
<dbReference type="EMBL" id="APWK03000021">
    <property type="protein sequence ID" value="PHH54728.1"/>
    <property type="molecule type" value="Genomic_DNA"/>
</dbReference>
<feature type="compositionally biased region" description="Basic and acidic residues" evidence="6">
    <location>
        <begin position="427"/>
        <end position="437"/>
    </location>
</feature>